<proteinExistence type="predicted"/>
<name>A0A941IN11_9ACTN</name>
<keyword evidence="2" id="KW-1185">Reference proteome</keyword>
<dbReference type="RefSeq" id="WP_212527980.1">
    <property type="nucleotide sequence ID" value="NZ_JAGSOG010000030.1"/>
</dbReference>
<dbReference type="AlphaFoldDB" id="A0A941IN11"/>
<evidence type="ECO:0000313" key="1">
    <source>
        <dbReference type="EMBL" id="MBR7833459.1"/>
    </source>
</evidence>
<dbReference type="EMBL" id="JAGSOG010000030">
    <property type="protein sequence ID" value="MBR7833459.1"/>
    <property type="molecule type" value="Genomic_DNA"/>
</dbReference>
<organism evidence="1 2">
    <name type="scientific">Actinospica durhamensis</name>
    <dbReference type="NCBI Taxonomy" id="1508375"/>
    <lineage>
        <taxon>Bacteria</taxon>
        <taxon>Bacillati</taxon>
        <taxon>Actinomycetota</taxon>
        <taxon>Actinomycetes</taxon>
        <taxon>Catenulisporales</taxon>
        <taxon>Actinospicaceae</taxon>
        <taxon>Actinospica</taxon>
    </lineage>
</organism>
<accession>A0A941IN11</accession>
<reference evidence="1" key="1">
    <citation type="submission" date="2021-04" db="EMBL/GenBank/DDBJ databases">
        <title>Genome based classification of Actinospica acidithermotolerans sp. nov., an actinobacterium isolated from an Indonesian hot spring.</title>
        <authorList>
            <person name="Kusuma A.B."/>
            <person name="Putra K.E."/>
            <person name="Nafisah S."/>
            <person name="Loh J."/>
            <person name="Nouioui I."/>
            <person name="Goodfellow M."/>
        </authorList>
    </citation>
    <scope>NUCLEOTIDE SEQUENCE</scope>
    <source>
        <strain evidence="1">CSCA 57</strain>
    </source>
</reference>
<dbReference type="Proteomes" id="UP000675781">
    <property type="component" value="Unassembled WGS sequence"/>
</dbReference>
<gene>
    <name evidence="1" type="ORF">KDL01_09295</name>
</gene>
<protein>
    <submittedName>
        <fullName evidence="1">Uncharacterized protein</fullName>
    </submittedName>
</protein>
<comment type="caution">
    <text evidence="1">The sequence shown here is derived from an EMBL/GenBank/DDBJ whole genome shotgun (WGS) entry which is preliminary data.</text>
</comment>
<evidence type="ECO:0000313" key="2">
    <source>
        <dbReference type="Proteomes" id="UP000675781"/>
    </source>
</evidence>
<sequence>MATGIIFYGYCWEQSNDPPPFDLDAVLEWESEHVRIELAALGFTFENYMAYSARIAEPGGTEAYGVYANGRRVAQEAIERELGASMSFHGSSDYPTPYLRAFGAKLWYTSGAAPIDLAILNSVDPAWKTALDRYLAIHGIEPPESTNQPGWWVTVNDEI</sequence>